<evidence type="ECO:0000256" key="1">
    <source>
        <dbReference type="ARBA" id="ARBA00022679"/>
    </source>
</evidence>
<comment type="caution">
    <text evidence="2">The sequence shown here is derived from an EMBL/GenBank/DDBJ whole genome shotgun (WGS) entry which is preliminary data.</text>
</comment>
<dbReference type="InterPro" id="IPR050483">
    <property type="entry name" value="CoA-transferase_III_domain"/>
</dbReference>
<dbReference type="RefSeq" id="WP_120636582.1">
    <property type="nucleotide sequence ID" value="NZ_RAQU01000007.1"/>
</dbReference>
<accession>A0A3A9JF49</accession>
<dbReference type="PANTHER" id="PTHR48207">
    <property type="entry name" value="SUCCINATE--HYDROXYMETHYLGLUTARATE COA-TRANSFERASE"/>
    <property type="match status" value="1"/>
</dbReference>
<dbReference type="InParanoid" id="A0A3A9JF49"/>
<dbReference type="EMBL" id="RFLX01000015">
    <property type="protein sequence ID" value="RMI19820.1"/>
    <property type="molecule type" value="Genomic_DNA"/>
</dbReference>
<protein>
    <submittedName>
        <fullName evidence="2">CoA transferase</fullName>
    </submittedName>
</protein>
<dbReference type="Gene3D" id="3.30.1540.10">
    <property type="entry name" value="formyl-coa transferase, domain 3"/>
    <property type="match status" value="1"/>
</dbReference>
<reference evidence="2 5" key="1">
    <citation type="submission" date="2018-09" db="EMBL/GenBank/DDBJ databases">
        <title>Roseomonas sp. nov., isolated from feces of Tibetan antelopes in the Qinghai-Tibet plateau, China.</title>
        <authorList>
            <person name="Tian Z."/>
        </authorList>
    </citation>
    <scope>NUCLEOTIDE SEQUENCE [LARGE SCALE GENOMIC DNA]</scope>
    <source>
        <strain evidence="3 4">Z23</strain>
        <strain evidence="2 5">Z24</strain>
    </source>
</reference>
<dbReference type="FunCoup" id="A0A3A9JF49">
    <property type="interactions" value="500"/>
</dbReference>
<proteinExistence type="predicted"/>
<evidence type="ECO:0000313" key="2">
    <source>
        <dbReference type="EMBL" id="RKK05957.1"/>
    </source>
</evidence>
<dbReference type="InterPro" id="IPR003673">
    <property type="entry name" value="CoA-Trfase_fam_III"/>
</dbReference>
<evidence type="ECO:0000313" key="4">
    <source>
        <dbReference type="Proteomes" id="UP000274097"/>
    </source>
</evidence>
<dbReference type="Pfam" id="PF02515">
    <property type="entry name" value="CoA_transf_3"/>
    <property type="match status" value="1"/>
</dbReference>
<name>A0A3A9JF49_9PROT</name>
<keyword evidence="4" id="KW-1185">Reference proteome</keyword>
<dbReference type="Proteomes" id="UP000278036">
    <property type="component" value="Unassembled WGS sequence"/>
</dbReference>
<evidence type="ECO:0000313" key="3">
    <source>
        <dbReference type="EMBL" id="RMI19820.1"/>
    </source>
</evidence>
<evidence type="ECO:0000313" key="5">
    <source>
        <dbReference type="Proteomes" id="UP000278036"/>
    </source>
</evidence>
<dbReference type="EMBL" id="RAQU01000007">
    <property type="protein sequence ID" value="RKK05957.1"/>
    <property type="molecule type" value="Genomic_DNA"/>
</dbReference>
<dbReference type="Proteomes" id="UP000274097">
    <property type="component" value="Unassembled WGS sequence"/>
</dbReference>
<dbReference type="InterPro" id="IPR023606">
    <property type="entry name" value="CoA-Trfase_III_dom_1_sf"/>
</dbReference>
<sequence length="398" mass="42452">MKPLDGLVILDLSRVLACPFATMLLAEMGAEVIKVEQPGSGDETRSFEPFAEAPGGSVSGYYMACNRSKSSITVNLRHEEGRRVIRDLAAQADVLVENFPVGTLARRGLDYAELAEVNPRLVYLSCTGFGQTGPYAKRKGYDTVFQAMGGLMGLTGERGGGPVKPGLPVADLSSGLWAAIAILTALRGRDRTGKGGHVDLSMFDAQVALLTIAAARNFALGEVPPRLGTEHPGRVPSASFRCADDRYLHITASDQHWAPLCAALELDDLATDAELSTNAGRVARREEVMAAMSRALAALPRGEAFARLDGAGVPAGPVLALDEVLVDEHVQARGMVSRFDHPVLGQFPALPVPLRFEGWANPEVGRPPLLGEHTEEVLARRLGMDAARVAELREMGAL</sequence>
<dbReference type="SUPFAM" id="SSF89796">
    <property type="entry name" value="CoA-transferase family III (CaiB/BaiF)"/>
    <property type="match status" value="1"/>
</dbReference>
<dbReference type="GO" id="GO:0008410">
    <property type="term" value="F:CoA-transferase activity"/>
    <property type="evidence" value="ECO:0007669"/>
    <property type="project" value="TreeGrafter"/>
</dbReference>
<gene>
    <name evidence="2" type="ORF">D6Z83_01615</name>
    <name evidence="3" type="ORF">EBE87_18275</name>
</gene>
<dbReference type="Gene3D" id="3.40.50.10540">
    <property type="entry name" value="Crotonobetainyl-coa:carnitine coa-transferase, domain 1"/>
    <property type="match status" value="1"/>
</dbReference>
<dbReference type="AlphaFoldDB" id="A0A3A9JF49"/>
<dbReference type="PANTHER" id="PTHR48207:SF3">
    <property type="entry name" value="SUCCINATE--HYDROXYMETHYLGLUTARATE COA-TRANSFERASE"/>
    <property type="match status" value="1"/>
</dbReference>
<dbReference type="InterPro" id="IPR044855">
    <property type="entry name" value="CoA-Trfase_III_dom3_sf"/>
</dbReference>
<dbReference type="OrthoDB" id="9806585at2"/>
<organism evidence="2 5">
    <name type="scientific">Teichococcus wenyumeiae</name>
    <dbReference type="NCBI Taxonomy" id="2478470"/>
    <lineage>
        <taxon>Bacteria</taxon>
        <taxon>Pseudomonadati</taxon>
        <taxon>Pseudomonadota</taxon>
        <taxon>Alphaproteobacteria</taxon>
        <taxon>Acetobacterales</taxon>
        <taxon>Roseomonadaceae</taxon>
        <taxon>Roseomonas</taxon>
    </lineage>
</organism>
<keyword evidence="1 2" id="KW-0808">Transferase</keyword>